<proteinExistence type="predicted"/>
<evidence type="ECO:0000259" key="1">
    <source>
        <dbReference type="Pfam" id="PF14355"/>
    </source>
</evidence>
<dbReference type="EMBL" id="NJGU01000009">
    <property type="protein sequence ID" value="OWY27770.1"/>
    <property type="molecule type" value="Genomic_DNA"/>
</dbReference>
<dbReference type="AlphaFoldDB" id="A0A246WN40"/>
<dbReference type="InterPro" id="IPR026001">
    <property type="entry name" value="Abi-like_C"/>
</dbReference>
<sequence>MSNIHVNDTVVHAFSQLVDDSGNNGSYREPSHSDIEFQVNASGLAKFDPKQQGQTIGKAKRVRAVLHEAMTANPVDASKFVTGLLGKIRACGGFRAGAPNFVGNDAIANAKSACDSVGFILADDGTLLPKVLTSLRGPELTEALLGYARRAQQGAEDAALVAGTGKDLLEATAAHVLMTIQSNYPTGANFQSLLGMAFIALGLAVPEIPEAPGESPVRAMERGLFATALGVNRVRNKQGTGHGRPWISTLTEVEAKAAIESIGTVASYLLGKLAARRK</sequence>
<gene>
    <name evidence="2" type="ORF">CEJ42_16920</name>
</gene>
<dbReference type="Proteomes" id="UP000197596">
    <property type="component" value="Unassembled WGS sequence"/>
</dbReference>
<accession>A0A246WN40</accession>
<name>A0A246WN40_9BURK</name>
<feature type="domain" description="Abortive infection protein-like C-terminal" evidence="1">
    <location>
        <begin position="192"/>
        <end position="270"/>
    </location>
</feature>
<organism evidence="2 3">
    <name type="scientific">Herbaspirillum robiniae</name>
    <dbReference type="NCBI Taxonomy" id="2014887"/>
    <lineage>
        <taxon>Bacteria</taxon>
        <taxon>Pseudomonadati</taxon>
        <taxon>Pseudomonadota</taxon>
        <taxon>Betaproteobacteria</taxon>
        <taxon>Burkholderiales</taxon>
        <taxon>Oxalobacteraceae</taxon>
        <taxon>Herbaspirillum</taxon>
    </lineage>
</organism>
<comment type="caution">
    <text evidence="2">The sequence shown here is derived from an EMBL/GenBank/DDBJ whole genome shotgun (WGS) entry which is preliminary data.</text>
</comment>
<protein>
    <recommendedName>
        <fullName evidence="1">Abortive infection protein-like C-terminal domain-containing protein</fullName>
    </recommendedName>
</protein>
<evidence type="ECO:0000313" key="2">
    <source>
        <dbReference type="EMBL" id="OWY27770.1"/>
    </source>
</evidence>
<dbReference type="RefSeq" id="WP_088751915.1">
    <property type="nucleotide sequence ID" value="NZ_NJGU01000009.1"/>
</dbReference>
<evidence type="ECO:0000313" key="3">
    <source>
        <dbReference type="Proteomes" id="UP000197596"/>
    </source>
</evidence>
<reference evidence="2 3" key="1">
    <citation type="submission" date="2017-06" db="EMBL/GenBank/DDBJ databases">
        <title>Herbaspirillum phytohormonus sp. nov., isolated from the root nodule of Robinia pseudoacacia in lead-zinc mine.</title>
        <authorList>
            <person name="Fan M."/>
            <person name="Lin Y."/>
        </authorList>
    </citation>
    <scope>NUCLEOTIDE SEQUENCE [LARGE SCALE GENOMIC DNA]</scope>
    <source>
        <strain evidence="2 3">HZ10</strain>
    </source>
</reference>
<dbReference type="Pfam" id="PF14355">
    <property type="entry name" value="Abi_C"/>
    <property type="match status" value="1"/>
</dbReference>